<keyword evidence="1" id="KW-1133">Transmembrane helix</keyword>
<keyword evidence="3" id="KW-1185">Reference proteome</keyword>
<evidence type="ECO:0000256" key="1">
    <source>
        <dbReference type="SAM" id="Phobius"/>
    </source>
</evidence>
<dbReference type="EMBL" id="JAOWKX010000008">
    <property type="protein sequence ID" value="MCV2885949.1"/>
    <property type="molecule type" value="Genomic_DNA"/>
</dbReference>
<feature type="transmembrane region" description="Helical" evidence="1">
    <location>
        <begin position="106"/>
        <end position="126"/>
    </location>
</feature>
<feature type="transmembrane region" description="Helical" evidence="1">
    <location>
        <begin position="147"/>
        <end position="167"/>
    </location>
</feature>
<accession>A0ABT3AB91</accession>
<sequence>MENLDTSLSSQTRALFSQMHKTLLKETLAMAEFALSNGKLPDPVQLEQINAIMRKDALDEKDVAVLGNIHKYLSRLIAPAIPQSILLLQTQRKSRHPLSFLGPVPLIRQLMCLNFVFLLVFIATGMTPSVNYISLNKGILASSGGDLLINIGFLMSCAGLGAGFAALYQLNQYIGNVNYDPKYDSTYWTKIVLGVIAGLFLVELLPQESFHSQTQAADGDILYGSLLKPTLALLGGFSASMVYRILNRMVESLESLVKGDQASTLQSKTQLLEAKAYQNQFDTALQVLSAVKEIEKHVSEDDKQKAQEAIELLAERVAPQAEFTFNR</sequence>
<feature type="transmembrane region" description="Helical" evidence="1">
    <location>
        <begin position="187"/>
        <end position="205"/>
    </location>
</feature>
<reference evidence="2 3" key="1">
    <citation type="submission" date="2022-10" db="EMBL/GenBank/DDBJ databases">
        <title>Aestuariibacter sp. AA17 isolated from Montipora capitata coral fragment.</title>
        <authorList>
            <person name="Emsley S.A."/>
            <person name="Pfannmuller K.M."/>
            <person name="Loughran R.M."/>
            <person name="Shlafstein M."/>
            <person name="Papke E."/>
            <person name="Saw J.H."/>
            <person name="Ushijima B."/>
            <person name="Videau P."/>
        </authorList>
    </citation>
    <scope>NUCLEOTIDE SEQUENCE [LARGE SCALE GENOMIC DNA]</scope>
    <source>
        <strain evidence="2 3">AA17</strain>
    </source>
</reference>
<dbReference type="Proteomes" id="UP001652504">
    <property type="component" value="Unassembled WGS sequence"/>
</dbReference>
<proteinExistence type="predicted"/>
<dbReference type="RefSeq" id="WP_263713241.1">
    <property type="nucleotide sequence ID" value="NZ_JAOWKX010000008.1"/>
</dbReference>
<comment type="caution">
    <text evidence="2">The sequence shown here is derived from an EMBL/GenBank/DDBJ whole genome shotgun (WGS) entry which is preliminary data.</text>
</comment>
<evidence type="ECO:0000313" key="3">
    <source>
        <dbReference type="Proteomes" id="UP001652504"/>
    </source>
</evidence>
<gene>
    <name evidence="2" type="ORF">OE749_14750</name>
</gene>
<keyword evidence="1" id="KW-0472">Membrane</keyword>
<name>A0ABT3AB91_9ALTE</name>
<protein>
    <submittedName>
        <fullName evidence="2">Uncharacterized protein</fullName>
    </submittedName>
</protein>
<keyword evidence="1" id="KW-0812">Transmembrane</keyword>
<feature type="transmembrane region" description="Helical" evidence="1">
    <location>
        <begin position="226"/>
        <end position="246"/>
    </location>
</feature>
<evidence type="ECO:0000313" key="2">
    <source>
        <dbReference type="EMBL" id="MCV2885949.1"/>
    </source>
</evidence>
<organism evidence="2 3">
    <name type="scientific">Fluctibacter corallii</name>
    <dbReference type="NCBI Taxonomy" id="2984329"/>
    <lineage>
        <taxon>Bacteria</taxon>
        <taxon>Pseudomonadati</taxon>
        <taxon>Pseudomonadota</taxon>
        <taxon>Gammaproteobacteria</taxon>
        <taxon>Alteromonadales</taxon>
        <taxon>Alteromonadaceae</taxon>
        <taxon>Fluctibacter</taxon>
    </lineage>
</organism>